<proteinExistence type="predicted"/>
<accession>A0A8J3J5U3</accession>
<reference evidence="2" key="1">
    <citation type="submission" date="2021-01" db="EMBL/GenBank/DDBJ databases">
        <title>Whole genome shotgun sequence of Actinocatenispora rupis NBRC 107355.</title>
        <authorList>
            <person name="Komaki H."/>
            <person name="Tamura T."/>
        </authorList>
    </citation>
    <scope>NUCLEOTIDE SEQUENCE</scope>
    <source>
        <strain evidence="2">NBRC 107355</strain>
    </source>
</reference>
<name>A0A8J3J5U3_9ACTN</name>
<feature type="region of interest" description="Disordered" evidence="1">
    <location>
        <begin position="1"/>
        <end position="220"/>
    </location>
</feature>
<dbReference type="Proteomes" id="UP000612808">
    <property type="component" value="Unassembled WGS sequence"/>
</dbReference>
<evidence type="ECO:0000313" key="2">
    <source>
        <dbReference type="EMBL" id="GID12640.1"/>
    </source>
</evidence>
<dbReference type="RefSeq" id="WP_203658735.1">
    <property type="nucleotide sequence ID" value="NZ_BAAAZM010000042.1"/>
</dbReference>
<organism evidence="2 3">
    <name type="scientific">Actinocatenispora rupis</name>
    <dbReference type="NCBI Taxonomy" id="519421"/>
    <lineage>
        <taxon>Bacteria</taxon>
        <taxon>Bacillati</taxon>
        <taxon>Actinomycetota</taxon>
        <taxon>Actinomycetes</taxon>
        <taxon>Micromonosporales</taxon>
        <taxon>Micromonosporaceae</taxon>
        <taxon>Actinocatenispora</taxon>
    </lineage>
</organism>
<feature type="compositionally biased region" description="Basic and acidic residues" evidence="1">
    <location>
        <begin position="85"/>
        <end position="112"/>
    </location>
</feature>
<feature type="compositionally biased region" description="Basic and acidic residues" evidence="1">
    <location>
        <begin position="48"/>
        <end position="64"/>
    </location>
</feature>
<dbReference type="AlphaFoldDB" id="A0A8J3J5U3"/>
<keyword evidence="3" id="KW-1185">Reference proteome</keyword>
<dbReference type="EMBL" id="BOMB01000019">
    <property type="protein sequence ID" value="GID12640.1"/>
    <property type="molecule type" value="Genomic_DNA"/>
</dbReference>
<comment type="caution">
    <text evidence="2">The sequence shown here is derived from an EMBL/GenBank/DDBJ whole genome shotgun (WGS) entry which is preliminary data.</text>
</comment>
<feature type="compositionally biased region" description="Basic and acidic residues" evidence="1">
    <location>
        <begin position="1"/>
        <end position="31"/>
    </location>
</feature>
<protein>
    <submittedName>
        <fullName evidence="2">Uncharacterized protein</fullName>
    </submittedName>
</protein>
<sequence>MDHDGPMDFGDHDGEYADGHGGDQLDADHGGGDLADTPGEQDAAAGHPDGDQLDGHGYDEHGYEPDDTSGGEHGVGLEFNDLSDEYGHGDGGHDAADEQHTDVDEPAGDHAEPVPGAEPDLDLVGDDPHWAAEDPFPPQLDVGEPPEPVDGFPWSDPAVLGEQHDTAADTPGPVTSAPPPSDLLDYDAQELPDGADPWHALAGSEDPATSSLARWWGPGA</sequence>
<evidence type="ECO:0000256" key="1">
    <source>
        <dbReference type="SAM" id="MobiDB-lite"/>
    </source>
</evidence>
<gene>
    <name evidence="2" type="ORF">Aru02nite_35290</name>
</gene>
<evidence type="ECO:0000313" key="3">
    <source>
        <dbReference type="Proteomes" id="UP000612808"/>
    </source>
</evidence>